<feature type="region of interest" description="Disordered" evidence="3">
    <location>
        <begin position="635"/>
        <end position="656"/>
    </location>
</feature>
<dbReference type="InterPro" id="IPR027417">
    <property type="entry name" value="P-loop_NTPase"/>
</dbReference>
<dbReference type="PANTHER" id="PTHR11638:SF18">
    <property type="entry name" value="HEAT SHOCK PROTEIN 104"/>
    <property type="match status" value="1"/>
</dbReference>
<keyword evidence="6" id="KW-1185">Reference proteome</keyword>
<dbReference type="Gene3D" id="3.40.50.300">
    <property type="entry name" value="P-loop containing nucleotide triphosphate hydrolases"/>
    <property type="match status" value="1"/>
</dbReference>
<dbReference type="GO" id="GO:0034605">
    <property type="term" value="P:cellular response to heat"/>
    <property type="evidence" value="ECO:0007669"/>
    <property type="project" value="TreeGrafter"/>
</dbReference>
<dbReference type="GO" id="GO:0005737">
    <property type="term" value="C:cytoplasm"/>
    <property type="evidence" value="ECO:0007669"/>
    <property type="project" value="TreeGrafter"/>
</dbReference>
<protein>
    <recommendedName>
        <fullName evidence="4">ATPase AAA-type core domain-containing protein</fullName>
    </recommendedName>
</protein>
<dbReference type="PRINTS" id="PR00300">
    <property type="entry name" value="CLPPROTEASEA"/>
</dbReference>
<dbReference type="GO" id="GO:0005524">
    <property type="term" value="F:ATP binding"/>
    <property type="evidence" value="ECO:0007669"/>
    <property type="project" value="UniProtKB-KW"/>
</dbReference>
<comment type="caution">
    <text evidence="5">The sequence shown here is derived from an EMBL/GenBank/DDBJ whole genome shotgun (WGS) entry which is preliminary data.</text>
</comment>
<dbReference type="STRING" id="1214573.A0A0G2FXA7"/>
<evidence type="ECO:0000256" key="1">
    <source>
        <dbReference type="ARBA" id="ARBA00022741"/>
    </source>
</evidence>
<dbReference type="OrthoDB" id="47330at2759"/>
<gene>
    <name evidence="5" type="ORF">UCDDA912_g01184</name>
</gene>
<dbReference type="InterPro" id="IPR001270">
    <property type="entry name" value="ClpA/B"/>
</dbReference>
<reference evidence="5 6" key="2">
    <citation type="submission" date="2015-05" db="EMBL/GenBank/DDBJ databases">
        <authorList>
            <person name="Morales-Cruz A."/>
            <person name="Amrine K.C."/>
            <person name="Cantu D."/>
        </authorList>
    </citation>
    <scope>NUCLEOTIDE SEQUENCE [LARGE SCALE GENOMIC DNA]</scope>
    <source>
        <strain evidence="5">DA912</strain>
    </source>
</reference>
<dbReference type="InterPro" id="IPR050130">
    <property type="entry name" value="ClpA_ClpB"/>
</dbReference>
<dbReference type="AlphaFoldDB" id="A0A0G2FXA7"/>
<feature type="compositionally biased region" description="Low complexity" evidence="3">
    <location>
        <begin position="69"/>
        <end position="85"/>
    </location>
</feature>
<dbReference type="SUPFAM" id="SSF52540">
    <property type="entry name" value="P-loop containing nucleoside triphosphate hydrolases"/>
    <property type="match status" value="1"/>
</dbReference>
<evidence type="ECO:0000313" key="6">
    <source>
        <dbReference type="Proteomes" id="UP000034680"/>
    </source>
</evidence>
<keyword evidence="2" id="KW-0067">ATP-binding</keyword>
<dbReference type="PANTHER" id="PTHR11638">
    <property type="entry name" value="ATP-DEPENDENT CLP PROTEASE"/>
    <property type="match status" value="1"/>
</dbReference>
<accession>A0A0G2FXA7</accession>
<keyword evidence="1" id="KW-0547">Nucleotide-binding</keyword>
<dbReference type="EMBL" id="LCUC01000046">
    <property type="protein sequence ID" value="KKY38817.1"/>
    <property type="molecule type" value="Genomic_DNA"/>
</dbReference>
<evidence type="ECO:0000313" key="5">
    <source>
        <dbReference type="EMBL" id="KKY38817.1"/>
    </source>
</evidence>
<feature type="region of interest" description="Disordered" evidence="3">
    <location>
        <begin position="41"/>
        <end position="88"/>
    </location>
</feature>
<organism evidence="5 6">
    <name type="scientific">Diaporthe ampelina</name>
    <dbReference type="NCBI Taxonomy" id="1214573"/>
    <lineage>
        <taxon>Eukaryota</taxon>
        <taxon>Fungi</taxon>
        <taxon>Dikarya</taxon>
        <taxon>Ascomycota</taxon>
        <taxon>Pezizomycotina</taxon>
        <taxon>Sordariomycetes</taxon>
        <taxon>Sordariomycetidae</taxon>
        <taxon>Diaporthales</taxon>
        <taxon>Diaporthaceae</taxon>
        <taxon>Diaporthe</taxon>
    </lineage>
</organism>
<proteinExistence type="predicted"/>
<reference evidence="5 6" key="1">
    <citation type="submission" date="2015-05" db="EMBL/GenBank/DDBJ databases">
        <title>Distinctive expansion of gene families associated with plant cell wall degradation and secondary metabolism in the genomes of grapevine trunk pathogens.</title>
        <authorList>
            <person name="Lawrence D.P."/>
            <person name="Travadon R."/>
            <person name="Rolshausen P.E."/>
            <person name="Baumgartner K."/>
        </authorList>
    </citation>
    <scope>NUCLEOTIDE SEQUENCE [LARGE SCALE GENOMIC DNA]</scope>
    <source>
        <strain evidence="5">DA912</strain>
    </source>
</reference>
<dbReference type="Pfam" id="PF07724">
    <property type="entry name" value="AAA_2"/>
    <property type="match status" value="1"/>
</dbReference>
<evidence type="ECO:0000259" key="4">
    <source>
        <dbReference type="Pfam" id="PF07724"/>
    </source>
</evidence>
<dbReference type="Proteomes" id="UP000034680">
    <property type="component" value="Unassembled WGS sequence"/>
</dbReference>
<name>A0A0G2FXA7_9PEZI</name>
<sequence length="656" mass="72399">MDPPNTEQYVAETLGISNGRARALLRSTDQDRDKAIQSYRKITVALPRPPSKPYQKDALDLPAEEPGISGSTTASPTPPSGTSASDQDDAEEWNFILPRVPPPKPLTNGGRDGSGEFLLDELVGAIQQGENCDRIRNYLAFYSPDTVRAQINADVAGFPAVFYVVEARNPELIRLWCKYGGDFNATACCGLSQGVPLLAYAVALGGSFRKDTTDLVATLLSVGANPTPLPKAFYFPLSRDLSADGPPTQEMPELTQDNMTWCTPTARALIAARINYRQRYYMHMASILRTHGPRAKQVTWHKDAENLLGIPYFLIGQTPAGQFLIKRLLRHLAKPSKSPLVMVFAGPSGHGKTELARRLGELISLEMEIVDCTNKSDEKEMFGARAPYQGWENSSPLNSFLARNAGKRCIVFLDEFEKTNEKVHQTLLLPFQNGEYEDRKAKATVDCSKAIWILATNAFDETIHEFCKTNETALFQSEGPAASEKLVKGLCKTLRTESISTFGAPLTGRITEFVPFLTFSQTEQAAVAHKYLTEVGKELAKPVVVSREEEKQRFVGDIDLQVPKDYTICRIIAHDEYVGQLGARSVINGVNRMIEGEVIDHYLEMEDEIREGQGITMYRVQPNLDDDIEVCHVRRGASGTGGGGETGSDLLDLDVE</sequence>
<dbReference type="InterPro" id="IPR003959">
    <property type="entry name" value="ATPase_AAA_core"/>
</dbReference>
<evidence type="ECO:0000256" key="2">
    <source>
        <dbReference type="ARBA" id="ARBA00022840"/>
    </source>
</evidence>
<feature type="domain" description="ATPase AAA-type core" evidence="4">
    <location>
        <begin position="342"/>
        <end position="476"/>
    </location>
</feature>
<dbReference type="GO" id="GO:0016887">
    <property type="term" value="F:ATP hydrolysis activity"/>
    <property type="evidence" value="ECO:0007669"/>
    <property type="project" value="InterPro"/>
</dbReference>
<evidence type="ECO:0000256" key="3">
    <source>
        <dbReference type="SAM" id="MobiDB-lite"/>
    </source>
</evidence>